<feature type="region of interest" description="Disordered" evidence="1">
    <location>
        <begin position="54"/>
        <end position="78"/>
    </location>
</feature>
<protein>
    <submittedName>
        <fullName evidence="2">Uncharacterized protein</fullName>
    </submittedName>
</protein>
<reference evidence="3" key="1">
    <citation type="submission" date="2016-11" db="EMBL/GenBank/DDBJ databases">
        <authorList>
            <person name="Varghese N."/>
            <person name="Submissions S."/>
        </authorList>
    </citation>
    <scope>NUCLEOTIDE SEQUENCE [LARGE SCALE GENOMIC DNA]</scope>
    <source>
        <strain evidence="3">GAS401</strain>
    </source>
</reference>
<evidence type="ECO:0000256" key="1">
    <source>
        <dbReference type="SAM" id="MobiDB-lite"/>
    </source>
</evidence>
<evidence type="ECO:0000313" key="2">
    <source>
        <dbReference type="EMBL" id="SHN81640.1"/>
    </source>
</evidence>
<organism evidence="2 3">
    <name type="scientific">Bradyrhizobium erythrophlei</name>
    <dbReference type="NCBI Taxonomy" id="1437360"/>
    <lineage>
        <taxon>Bacteria</taxon>
        <taxon>Pseudomonadati</taxon>
        <taxon>Pseudomonadota</taxon>
        <taxon>Alphaproteobacteria</taxon>
        <taxon>Hyphomicrobiales</taxon>
        <taxon>Nitrobacteraceae</taxon>
        <taxon>Bradyrhizobium</taxon>
    </lineage>
</organism>
<dbReference type="RefSeq" id="WP_072821605.1">
    <property type="nucleotide sequence ID" value="NZ_LT670849.1"/>
</dbReference>
<keyword evidence="3" id="KW-1185">Reference proteome</keyword>
<evidence type="ECO:0000313" key="3">
    <source>
        <dbReference type="Proteomes" id="UP000184096"/>
    </source>
</evidence>
<proteinExistence type="predicted"/>
<gene>
    <name evidence="2" type="ORF">SAMN05444170_4819</name>
</gene>
<dbReference type="Proteomes" id="UP000184096">
    <property type="component" value="Chromosome I"/>
</dbReference>
<dbReference type="AlphaFoldDB" id="A0A1M7UFE1"/>
<name>A0A1M7UFE1_9BRAD</name>
<sequence>MENAQQCRAIALLCRQQVSFHPQDSWKWLAQAERWEHLADARLVVRAETPIAANSKPASLAPANPVPANPVGTGSAAA</sequence>
<accession>A0A1M7UFE1</accession>
<dbReference type="EMBL" id="LT670849">
    <property type="protein sequence ID" value="SHN81640.1"/>
    <property type="molecule type" value="Genomic_DNA"/>
</dbReference>
<dbReference type="OrthoDB" id="8246769at2"/>